<dbReference type="RefSeq" id="WP_231324510.1">
    <property type="nucleotide sequence ID" value="NZ_CP088156.1"/>
</dbReference>
<dbReference type="EMBL" id="CP088156">
    <property type="protein sequence ID" value="UFZ05929.1"/>
    <property type="molecule type" value="Genomic_DNA"/>
</dbReference>
<dbReference type="Proteomes" id="UP001431010">
    <property type="component" value="Chromosome"/>
</dbReference>
<dbReference type="HAMAP" id="MF_01384">
    <property type="entry name" value="UreD"/>
    <property type="match status" value="1"/>
</dbReference>
<comment type="subunit">
    <text evidence="3">UreD, UreF and UreG form a complex that acts as a GTP-hydrolysis-dependent molecular chaperone, activating the urease apoprotein by helping to assemble the nickel containing metallocenter of UreC. The UreE protein probably delivers the nickel.</text>
</comment>
<organism evidence="4 5">
    <name type="scientific">Bradyrhizobium ontarionense</name>
    <dbReference type="NCBI Taxonomy" id="2898149"/>
    <lineage>
        <taxon>Bacteria</taxon>
        <taxon>Pseudomonadati</taxon>
        <taxon>Pseudomonadota</taxon>
        <taxon>Alphaproteobacteria</taxon>
        <taxon>Hyphomicrobiales</taxon>
        <taxon>Nitrobacteraceae</taxon>
        <taxon>Bradyrhizobium</taxon>
    </lineage>
</organism>
<sequence>MSDLVPDRLRLDLAFVRRGGRTVIDRRLFAWPFVLTRSFHTDAERPDRLSVILQTGSGAVHGEDRLTQRFTLGPGVAVSVTTQGATSVHRAEEGMRAVERVQLHVAAGASLDYRPEPRILFPDAALCQVLELDCAHDASALATDAFTMHDPDGRGRLFREFDSTLIVRRPGEDPFLIDRMHLSRPDAALFKGHRAFGSALLVLPPGHDPGGVSRRLGGALARIDGLYAAASLLPAGAGIGVRLAAREMRRLRAGFDQVAAVYREIEIRARGIAVTGAQAPSAVATARPTAA</sequence>
<keyword evidence="3" id="KW-0963">Cytoplasm</keyword>
<gene>
    <name evidence="3" type="primary">ureD</name>
    <name evidence="4" type="ORF">LQG66_06365</name>
</gene>
<evidence type="ECO:0000256" key="2">
    <source>
        <dbReference type="ARBA" id="ARBA00023186"/>
    </source>
</evidence>
<proteinExistence type="inferred from homology"/>
<protein>
    <recommendedName>
        <fullName evidence="3">Urease accessory protein UreD</fullName>
    </recommendedName>
</protein>
<comment type="function">
    <text evidence="3">Required for maturation of urease via the functional incorporation of the urease nickel metallocenter.</text>
</comment>
<reference evidence="4" key="1">
    <citation type="journal article" date="2024" name="Antonie Van Leeuwenhoek">
        <title>Bradyrhizobium ontarionense sp. nov., a novel bacterial symbiont isolated from Aeschynomene indica (Indian jointvetch), harbours photosynthesis, nitrogen fixation and nitrous oxide (N2O) reductase genes.</title>
        <authorList>
            <person name="Bromfield E.S.P."/>
            <person name="Cloutier S."/>
        </authorList>
    </citation>
    <scope>NUCLEOTIDE SEQUENCE</scope>
    <source>
        <strain evidence="4">A19</strain>
    </source>
</reference>
<evidence type="ECO:0000256" key="1">
    <source>
        <dbReference type="ARBA" id="ARBA00007177"/>
    </source>
</evidence>
<name>A0ABY3RFA2_9BRAD</name>
<comment type="subcellular location">
    <subcellularLocation>
        <location evidence="3">Cytoplasm</location>
    </subcellularLocation>
</comment>
<dbReference type="InterPro" id="IPR002669">
    <property type="entry name" value="UreD"/>
</dbReference>
<dbReference type="PANTHER" id="PTHR33643:SF1">
    <property type="entry name" value="UREASE ACCESSORY PROTEIN D"/>
    <property type="match status" value="1"/>
</dbReference>
<accession>A0ABY3RFA2</accession>
<keyword evidence="2 3" id="KW-0143">Chaperone</keyword>
<keyword evidence="3" id="KW-0996">Nickel insertion</keyword>
<comment type="similarity">
    <text evidence="1 3">Belongs to the UreD family.</text>
</comment>
<keyword evidence="5" id="KW-1185">Reference proteome</keyword>
<dbReference type="PANTHER" id="PTHR33643">
    <property type="entry name" value="UREASE ACCESSORY PROTEIN D"/>
    <property type="match status" value="1"/>
</dbReference>
<evidence type="ECO:0000313" key="5">
    <source>
        <dbReference type="Proteomes" id="UP001431010"/>
    </source>
</evidence>
<evidence type="ECO:0000313" key="4">
    <source>
        <dbReference type="EMBL" id="UFZ05929.1"/>
    </source>
</evidence>
<dbReference type="Pfam" id="PF01774">
    <property type="entry name" value="UreD"/>
    <property type="match status" value="1"/>
</dbReference>
<evidence type="ECO:0000256" key="3">
    <source>
        <dbReference type="HAMAP-Rule" id="MF_01384"/>
    </source>
</evidence>